<dbReference type="RefSeq" id="XP_018472333.1">
    <property type="nucleotide sequence ID" value="XM_018616831.2"/>
</dbReference>
<evidence type="ECO:0000256" key="4">
    <source>
        <dbReference type="ARBA" id="ARBA00022801"/>
    </source>
</evidence>
<evidence type="ECO:0000256" key="7">
    <source>
        <dbReference type="ARBA" id="ARBA00023163"/>
    </source>
</evidence>
<dbReference type="AlphaFoldDB" id="A0A6J0MKA3"/>
<evidence type="ECO:0000256" key="9">
    <source>
        <dbReference type="SAM" id="MobiDB-lite"/>
    </source>
</evidence>
<evidence type="ECO:0000256" key="5">
    <source>
        <dbReference type="ARBA" id="ARBA00022853"/>
    </source>
</evidence>
<keyword evidence="3" id="KW-0678">Repressor</keyword>
<evidence type="ECO:0000256" key="8">
    <source>
        <dbReference type="ARBA" id="ARBA00023242"/>
    </source>
</evidence>
<keyword evidence="5" id="KW-0156">Chromatin regulator</keyword>
<keyword evidence="8" id="KW-0539">Nucleus</keyword>
<dbReference type="OrthoDB" id="2019803at2759"/>
<evidence type="ECO:0000256" key="1">
    <source>
        <dbReference type="ARBA" id="ARBA00004604"/>
    </source>
</evidence>
<reference evidence="11" key="1">
    <citation type="journal article" date="2019" name="Database">
        <title>The radish genome database (RadishGD): an integrated information resource for radish genomics.</title>
        <authorList>
            <person name="Yu H.J."/>
            <person name="Baek S."/>
            <person name="Lee Y.J."/>
            <person name="Cho A."/>
            <person name="Mun J.H."/>
        </authorList>
    </citation>
    <scope>NUCLEOTIDE SEQUENCE [LARGE SCALE GENOMIC DNA]</scope>
    <source>
        <strain evidence="11">cv. WK10039</strain>
    </source>
</reference>
<evidence type="ECO:0000256" key="6">
    <source>
        <dbReference type="ARBA" id="ARBA00023015"/>
    </source>
</evidence>
<dbReference type="InterPro" id="IPR041232">
    <property type="entry name" value="NPL"/>
</dbReference>
<evidence type="ECO:0000313" key="12">
    <source>
        <dbReference type="RefSeq" id="XP_018472333.1"/>
    </source>
</evidence>
<evidence type="ECO:0000259" key="10">
    <source>
        <dbReference type="Pfam" id="PF17800"/>
    </source>
</evidence>
<accession>A0A6J0MKA3</accession>
<gene>
    <name evidence="12" type="primary">LOC108843602</name>
</gene>
<reference evidence="12" key="2">
    <citation type="submission" date="2025-08" db="UniProtKB">
        <authorList>
            <consortium name="RefSeq"/>
        </authorList>
    </citation>
    <scope>IDENTIFICATION</scope>
    <source>
        <tissue evidence="12">Leaf</tissue>
    </source>
</reference>
<proteinExistence type="inferred from homology"/>
<protein>
    <submittedName>
        <fullName evidence="12">Histone deacetylase HDT2-like</fullName>
    </submittedName>
</protein>
<feature type="compositionally biased region" description="Basic and acidic residues" evidence="9">
    <location>
        <begin position="142"/>
        <end position="152"/>
    </location>
</feature>
<sequence>MEFWGAEVKAGKPLKLKPDDDGLIHVTRACLGNGKKGETARLYMNVDGKKLVIGTLSQGIIPQIGLDIIVEKKFELSHSLERGSVHFIGYKTPDINVDDSSSDSEDYSEEEEDVEVPATVTANGNAGAAALSVVKADLEPKAKPVEVKKHESDEDGEGSDEKGMSVCTCFPSGWMLKRMIEMMHKMTLEMKKK</sequence>
<dbReference type="GeneID" id="108843602"/>
<dbReference type="KEGG" id="rsz:108843602"/>
<name>A0A6J0MKA3_RAPSA</name>
<dbReference type="GO" id="GO:0016787">
    <property type="term" value="F:hydrolase activity"/>
    <property type="evidence" value="ECO:0007669"/>
    <property type="project" value="UniProtKB-KW"/>
</dbReference>
<feature type="region of interest" description="Disordered" evidence="9">
    <location>
        <begin position="142"/>
        <end position="163"/>
    </location>
</feature>
<dbReference type="FunFam" id="2.60.120.340:FF:000004">
    <property type="entry name" value="Histone deacetylase HDT1"/>
    <property type="match status" value="1"/>
</dbReference>
<dbReference type="Pfam" id="PF17800">
    <property type="entry name" value="NPL"/>
    <property type="match status" value="1"/>
</dbReference>
<evidence type="ECO:0000256" key="3">
    <source>
        <dbReference type="ARBA" id="ARBA00022491"/>
    </source>
</evidence>
<keyword evidence="11" id="KW-1185">Reference proteome</keyword>
<dbReference type="GO" id="GO:0006325">
    <property type="term" value="P:chromatin organization"/>
    <property type="evidence" value="ECO:0007669"/>
    <property type="project" value="UniProtKB-KW"/>
</dbReference>
<feature type="domain" description="Nucleoplasmin-like" evidence="10">
    <location>
        <begin position="3"/>
        <end position="90"/>
    </location>
</feature>
<comment type="subcellular location">
    <subcellularLocation>
        <location evidence="1">Nucleus</location>
        <location evidence="1">Nucleolus</location>
    </subcellularLocation>
</comment>
<evidence type="ECO:0000313" key="11">
    <source>
        <dbReference type="Proteomes" id="UP000504610"/>
    </source>
</evidence>
<evidence type="ECO:0000256" key="2">
    <source>
        <dbReference type="ARBA" id="ARBA00006673"/>
    </source>
</evidence>
<dbReference type="Gene3D" id="2.60.120.340">
    <property type="entry name" value="Nucleoplasmin core domain"/>
    <property type="match status" value="1"/>
</dbReference>
<dbReference type="GO" id="GO:0005730">
    <property type="term" value="C:nucleolus"/>
    <property type="evidence" value="ECO:0007669"/>
    <property type="project" value="UniProtKB-SubCell"/>
</dbReference>
<keyword evidence="4" id="KW-0378">Hydrolase</keyword>
<dbReference type="Proteomes" id="UP000504610">
    <property type="component" value="Chromosome 2"/>
</dbReference>
<keyword evidence="7" id="KW-0804">Transcription</keyword>
<keyword evidence="6" id="KW-0805">Transcription regulation</keyword>
<comment type="similarity">
    <text evidence="2">Belongs to the histone deacetylase HD2 family.</text>
</comment>
<organism evidence="11 12">
    <name type="scientific">Raphanus sativus</name>
    <name type="common">Radish</name>
    <name type="synonym">Raphanus raphanistrum var. sativus</name>
    <dbReference type="NCBI Taxonomy" id="3726"/>
    <lineage>
        <taxon>Eukaryota</taxon>
        <taxon>Viridiplantae</taxon>
        <taxon>Streptophyta</taxon>
        <taxon>Embryophyta</taxon>
        <taxon>Tracheophyta</taxon>
        <taxon>Spermatophyta</taxon>
        <taxon>Magnoliopsida</taxon>
        <taxon>eudicotyledons</taxon>
        <taxon>Gunneridae</taxon>
        <taxon>Pentapetalae</taxon>
        <taxon>rosids</taxon>
        <taxon>malvids</taxon>
        <taxon>Brassicales</taxon>
        <taxon>Brassicaceae</taxon>
        <taxon>Brassiceae</taxon>
        <taxon>Raphanus</taxon>
    </lineage>
</organism>